<keyword evidence="2" id="KW-1185">Reference proteome</keyword>
<dbReference type="AlphaFoldDB" id="A0AAD6YJU3"/>
<dbReference type="Proteomes" id="UP001219525">
    <property type="component" value="Unassembled WGS sequence"/>
</dbReference>
<protein>
    <submittedName>
        <fullName evidence="1">Uncharacterized protein</fullName>
    </submittedName>
</protein>
<reference evidence="1" key="1">
    <citation type="submission" date="2023-03" db="EMBL/GenBank/DDBJ databases">
        <title>Massive genome expansion in bonnet fungi (Mycena s.s.) driven by repeated elements and novel gene families across ecological guilds.</title>
        <authorList>
            <consortium name="Lawrence Berkeley National Laboratory"/>
            <person name="Harder C.B."/>
            <person name="Miyauchi S."/>
            <person name="Viragh M."/>
            <person name="Kuo A."/>
            <person name="Thoen E."/>
            <person name="Andreopoulos B."/>
            <person name="Lu D."/>
            <person name="Skrede I."/>
            <person name="Drula E."/>
            <person name="Henrissat B."/>
            <person name="Morin E."/>
            <person name="Kohler A."/>
            <person name="Barry K."/>
            <person name="LaButti K."/>
            <person name="Morin E."/>
            <person name="Salamov A."/>
            <person name="Lipzen A."/>
            <person name="Mereny Z."/>
            <person name="Hegedus B."/>
            <person name="Baldrian P."/>
            <person name="Stursova M."/>
            <person name="Weitz H."/>
            <person name="Taylor A."/>
            <person name="Grigoriev I.V."/>
            <person name="Nagy L.G."/>
            <person name="Martin F."/>
            <person name="Kauserud H."/>
        </authorList>
    </citation>
    <scope>NUCLEOTIDE SEQUENCE</scope>
    <source>
        <strain evidence="1">9144</strain>
    </source>
</reference>
<proteinExistence type="predicted"/>
<accession>A0AAD6YJU3</accession>
<comment type="caution">
    <text evidence="1">The sequence shown here is derived from an EMBL/GenBank/DDBJ whole genome shotgun (WGS) entry which is preliminary data.</text>
</comment>
<evidence type="ECO:0000313" key="1">
    <source>
        <dbReference type="EMBL" id="KAJ7216672.1"/>
    </source>
</evidence>
<sequence>MHAACEPALRCLNSLPSPTLPVAHENIKKLAGCWGLLALLISSSGTDRTCQAAQPRVPRVSRIREPRIIRNASPNDSRRPYKTRDVRAAVGRLRDDEMHADRDDLSAIFRGAWAWTNGDHPAASPISSRSRFWTLNKLIQWTLSKLIQVPCTPYAD</sequence>
<name>A0AAD6YJU3_9AGAR</name>
<evidence type="ECO:0000313" key="2">
    <source>
        <dbReference type="Proteomes" id="UP001219525"/>
    </source>
</evidence>
<gene>
    <name evidence="1" type="ORF">GGX14DRAFT_605750</name>
</gene>
<organism evidence="1 2">
    <name type="scientific">Mycena pura</name>
    <dbReference type="NCBI Taxonomy" id="153505"/>
    <lineage>
        <taxon>Eukaryota</taxon>
        <taxon>Fungi</taxon>
        <taxon>Dikarya</taxon>
        <taxon>Basidiomycota</taxon>
        <taxon>Agaricomycotina</taxon>
        <taxon>Agaricomycetes</taxon>
        <taxon>Agaricomycetidae</taxon>
        <taxon>Agaricales</taxon>
        <taxon>Marasmiineae</taxon>
        <taxon>Mycenaceae</taxon>
        <taxon>Mycena</taxon>
    </lineage>
</organism>
<dbReference type="EMBL" id="JARJCW010000015">
    <property type="protein sequence ID" value="KAJ7216672.1"/>
    <property type="molecule type" value="Genomic_DNA"/>
</dbReference>